<proteinExistence type="predicted"/>
<accession>A0ACA9Y678</accession>
<keyword evidence="2" id="KW-1185">Reference proteome</keyword>
<name>A0ACA9Y678_9ASCO</name>
<evidence type="ECO:0000313" key="1">
    <source>
        <dbReference type="EMBL" id="CAH6720496.1"/>
    </source>
</evidence>
<dbReference type="EMBL" id="CALSDN010000004">
    <property type="protein sequence ID" value="CAH6720496.1"/>
    <property type="molecule type" value="Genomic_DNA"/>
</dbReference>
<reference evidence="1" key="1">
    <citation type="submission" date="2022-06" db="EMBL/GenBank/DDBJ databases">
        <authorList>
            <person name="Legras J.-L."/>
            <person name="Devillers H."/>
            <person name="Grondin C."/>
        </authorList>
    </citation>
    <scope>NUCLEOTIDE SEQUENCE</scope>
    <source>
        <strain evidence="1">CLIB 1444</strain>
    </source>
</reference>
<comment type="caution">
    <text evidence="1">The sequence shown here is derived from an EMBL/GenBank/DDBJ whole genome shotgun (WGS) entry which is preliminary data.</text>
</comment>
<dbReference type="Proteomes" id="UP001152531">
    <property type="component" value="Unassembled WGS sequence"/>
</dbReference>
<evidence type="ECO:0000313" key="2">
    <source>
        <dbReference type="Proteomes" id="UP001152531"/>
    </source>
</evidence>
<sequence>MEWIETPSGNRISVSSKLHNKENIQIKGNSTIGPGVELNALENEVSILIGKYCYLSENCHITPPLLKPGVYGQFKMGNYTIIGKDCILKAAAIGNRVVIESDCKVDELAIIYDCCIIRQGTIIPPKMIIPPFSEVRGVPGKNFKVSQLGTGYKRTIEIEAKELQILGM</sequence>
<protein>
    <submittedName>
        <fullName evidence="1">Uncharacterized protein</fullName>
    </submittedName>
</protein>
<gene>
    <name evidence="1" type="ORF">CLIB1444_04S01354</name>
</gene>
<organism evidence="1 2">
    <name type="scientific">[Candida] jaroonii</name>
    <dbReference type="NCBI Taxonomy" id="467808"/>
    <lineage>
        <taxon>Eukaryota</taxon>
        <taxon>Fungi</taxon>
        <taxon>Dikarya</taxon>
        <taxon>Ascomycota</taxon>
        <taxon>Saccharomycotina</taxon>
        <taxon>Pichiomycetes</taxon>
        <taxon>Debaryomycetaceae</taxon>
        <taxon>Yamadazyma</taxon>
    </lineage>
</organism>